<sequence>MLQLIYFISRFGGAVRMSPEERFWCGVIVAVIFGGAFIYLVYRHISTRDRRSWDKGMIPKNFKPTQKNILELFIAASGAIVRRDMDSHYLKFSFIDKYLKANFEDIYYNAAASYNYSMRHVVKIDSLASWSNKYLSKEWKIKLINFLAGIAAYDGGINDDEQRHLLVLMTKMNLELIDFEPIYAEKLTRKNERIYTNESSYSKLDFFYKILGLEKTASIDEVKAAYRRLVKLTHPDRFVNESPEIQKHMSEKFREVQTAYEFIVNS</sequence>
<keyword evidence="4" id="KW-1185">Reference proteome</keyword>
<dbReference type="CDD" id="cd06257">
    <property type="entry name" value="DnaJ"/>
    <property type="match status" value="1"/>
</dbReference>
<keyword evidence="1" id="KW-0472">Membrane</keyword>
<dbReference type="RefSeq" id="WP_013688166.1">
    <property type="nucleotide sequence ID" value="NC_015321.1"/>
</dbReference>
<feature type="transmembrane region" description="Helical" evidence="1">
    <location>
        <begin position="23"/>
        <end position="42"/>
    </location>
</feature>
<dbReference type="HOGENOM" id="CLU_1044901_0_0_10"/>
<name>F2IBS3_FLUTR</name>
<dbReference type="InterPro" id="IPR050817">
    <property type="entry name" value="DjlA_DnaK_co-chaperone"/>
</dbReference>
<keyword evidence="1" id="KW-1133">Transmembrane helix</keyword>
<dbReference type="OrthoDB" id="665715at2"/>
<evidence type="ECO:0000313" key="4">
    <source>
        <dbReference type="Proteomes" id="UP000007463"/>
    </source>
</evidence>
<dbReference type="SMART" id="SM00271">
    <property type="entry name" value="DnaJ"/>
    <property type="match status" value="1"/>
</dbReference>
<reference evidence="3 4" key="1">
    <citation type="journal article" date="2011" name="Stand. Genomic Sci.">
        <title>Complete genome sequence of the gliding freshwater bacterium Fluviicola taffensis type strain (RW262).</title>
        <authorList>
            <person name="Woyke T."/>
            <person name="Chertkov O."/>
            <person name="Lapidus A."/>
            <person name="Nolan M."/>
            <person name="Lucas S."/>
            <person name="Del Rio T.G."/>
            <person name="Tice H."/>
            <person name="Cheng J.F."/>
            <person name="Tapia R."/>
            <person name="Han C."/>
            <person name="Goodwin L."/>
            <person name="Pitluck S."/>
            <person name="Liolios K."/>
            <person name="Pagani I."/>
            <person name="Ivanova N."/>
            <person name="Huntemann M."/>
            <person name="Mavromatis K."/>
            <person name="Mikhailova N."/>
            <person name="Pati A."/>
            <person name="Chen A."/>
            <person name="Palaniappan K."/>
            <person name="Land M."/>
            <person name="Hauser L."/>
            <person name="Brambilla E.M."/>
            <person name="Rohde M."/>
            <person name="Mwirichia R."/>
            <person name="Sikorski J."/>
            <person name="Tindall B.J."/>
            <person name="Goker M."/>
            <person name="Bristow J."/>
            <person name="Eisen J.A."/>
            <person name="Markowitz V."/>
            <person name="Hugenholtz P."/>
            <person name="Klenk H.P."/>
            <person name="Kyrpides N.C."/>
        </authorList>
    </citation>
    <scope>NUCLEOTIDE SEQUENCE [LARGE SCALE GENOMIC DNA]</scope>
    <source>
        <strain evidence="4">DSM 16823 / RW262 / RW262</strain>
    </source>
</reference>
<accession>F2IBS3</accession>
<evidence type="ECO:0000259" key="2">
    <source>
        <dbReference type="PROSITE" id="PS50076"/>
    </source>
</evidence>
<dbReference type="Pfam" id="PF00226">
    <property type="entry name" value="DnaJ"/>
    <property type="match status" value="1"/>
</dbReference>
<dbReference type="EMBL" id="CP002542">
    <property type="protein sequence ID" value="AEA45399.1"/>
    <property type="molecule type" value="Genomic_DNA"/>
</dbReference>
<evidence type="ECO:0000313" key="3">
    <source>
        <dbReference type="EMBL" id="AEA45399.1"/>
    </source>
</evidence>
<dbReference type="InterPro" id="IPR001623">
    <property type="entry name" value="DnaJ_domain"/>
</dbReference>
<dbReference type="InterPro" id="IPR036869">
    <property type="entry name" value="J_dom_sf"/>
</dbReference>
<feature type="domain" description="J" evidence="2">
    <location>
        <begin position="206"/>
        <end position="266"/>
    </location>
</feature>
<dbReference type="KEGG" id="fte:Fluta_3427"/>
<gene>
    <name evidence="3" type="ordered locus">Fluta_3427</name>
</gene>
<keyword evidence="1" id="KW-0812">Transmembrane</keyword>
<dbReference type="PRINTS" id="PR00625">
    <property type="entry name" value="JDOMAIN"/>
</dbReference>
<dbReference type="PROSITE" id="PS50076">
    <property type="entry name" value="DNAJ_2"/>
    <property type="match status" value="1"/>
</dbReference>
<dbReference type="Gene3D" id="1.10.287.110">
    <property type="entry name" value="DnaJ domain"/>
    <property type="match status" value="1"/>
</dbReference>
<keyword evidence="3" id="KW-0346">Stress response</keyword>
<dbReference type="PANTHER" id="PTHR24074">
    <property type="entry name" value="CO-CHAPERONE PROTEIN DJLA"/>
    <property type="match status" value="1"/>
</dbReference>
<reference evidence="4" key="2">
    <citation type="submission" date="2011-02" db="EMBL/GenBank/DDBJ databases">
        <title>The complete genome of Fluviicola taffensis DSM 16823.</title>
        <authorList>
            <consortium name="US DOE Joint Genome Institute (JGI-PGF)"/>
            <person name="Lucas S."/>
            <person name="Copeland A."/>
            <person name="Lapidus A."/>
            <person name="Bruce D."/>
            <person name="Goodwin L."/>
            <person name="Pitluck S."/>
            <person name="Kyrpides N."/>
            <person name="Mavromatis K."/>
            <person name="Ivanova N."/>
            <person name="Mikhailova N."/>
            <person name="Pagani I."/>
            <person name="Chertkov O."/>
            <person name="Detter J.C."/>
            <person name="Han C."/>
            <person name="Tapia R."/>
            <person name="Land M."/>
            <person name="Hauser L."/>
            <person name="Markowitz V."/>
            <person name="Cheng J.-F."/>
            <person name="Hugenholtz P."/>
            <person name="Woyke T."/>
            <person name="Wu D."/>
            <person name="Tindall B."/>
            <person name="Pomrenke H.G."/>
            <person name="Brambilla E."/>
            <person name="Klenk H.-P."/>
            <person name="Eisen J.A."/>
        </authorList>
    </citation>
    <scope>NUCLEOTIDE SEQUENCE [LARGE SCALE GENOMIC DNA]</scope>
    <source>
        <strain evidence="4">DSM 16823 / RW262 / RW262</strain>
    </source>
</reference>
<dbReference type="eggNOG" id="COG0484">
    <property type="taxonomic scope" value="Bacteria"/>
</dbReference>
<dbReference type="AlphaFoldDB" id="F2IBS3"/>
<protein>
    <submittedName>
        <fullName evidence="3">Heat shock protein DnaJ domain protein</fullName>
    </submittedName>
</protein>
<dbReference type="SUPFAM" id="SSF46565">
    <property type="entry name" value="Chaperone J-domain"/>
    <property type="match status" value="1"/>
</dbReference>
<evidence type="ECO:0000256" key="1">
    <source>
        <dbReference type="SAM" id="Phobius"/>
    </source>
</evidence>
<organism evidence="3 4">
    <name type="scientific">Fluviicola taffensis (strain DSM 16823 / NCIMB 13979 / RW262)</name>
    <dbReference type="NCBI Taxonomy" id="755732"/>
    <lineage>
        <taxon>Bacteria</taxon>
        <taxon>Pseudomonadati</taxon>
        <taxon>Bacteroidota</taxon>
        <taxon>Flavobacteriia</taxon>
        <taxon>Flavobacteriales</taxon>
        <taxon>Crocinitomicaceae</taxon>
        <taxon>Fluviicola</taxon>
    </lineage>
</organism>
<dbReference type="Proteomes" id="UP000007463">
    <property type="component" value="Chromosome"/>
</dbReference>
<proteinExistence type="predicted"/>
<dbReference type="STRING" id="755732.Fluta_3427"/>